<feature type="domain" description="MmgE/PrpD C-terminal" evidence="4">
    <location>
        <begin position="306"/>
        <end position="480"/>
    </location>
</feature>
<name>A0A106NZ34_9BURK</name>
<dbReference type="InterPro" id="IPR042183">
    <property type="entry name" value="MmgE/PrpD_sf_1"/>
</dbReference>
<evidence type="ECO:0000313" key="6">
    <source>
        <dbReference type="Proteomes" id="UP000068603"/>
    </source>
</evidence>
<protein>
    <submittedName>
        <fullName evidence="5">2-methylcitrate dehydratase</fullName>
    </submittedName>
</protein>
<dbReference type="InterPro" id="IPR045337">
    <property type="entry name" value="MmgE_PrpD_C"/>
</dbReference>
<evidence type="ECO:0000256" key="2">
    <source>
        <dbReference type="SAM" id="MobiDB-lite"/>
    </source>
</evidence>
<accession>A0A106NZ34</accession>
<dbReference type="GO" id="GO:0016829">
    <property type="term" value="F:lyase activity"/>
    <property type="evidence" value="ECO:0007669"/>
    <property type="project" value="InterPro"/>
</dbReference>
<dbReference type="STRING" id="1503054.WT74_21045"/>
<dbReference type="AlphaFoldDB" id="A0A106NZ34"/>
<dbReference type="EMBL" id="LPHB01000009">
    <property type="protein sequence ID" value="KWA67896.1"/>
    <property type="molecule type" value="Genomic_DNA"/>
</dbReference>
<gene>
    <name evidence="5" type="ORF">WT44_02850</name>
</gene>
<dbReference type="SUPFAM" id="SSF103378">
    <property type="entry name" value="2-methylcitrate dehydratase PrpD"/>
    <property type="match status" value="1"/>
</dbReference>
<dbReference type="Proteomes" id="UP000068603">
    <property type="component" value="Unassembled WGS sequence"/>
</dbReference>
<dbReference type="PANTHER" id="PTHR16943:SF8">
    <property type="entry name" value="2-METHYLCITRATE DEHYDRATASE"/>
    <property type="match status" value="1"/>
</dbReference>
<comment type="caution">
    <text evidence="5">The sequence shown here is derived from an EMBL/GenBank/DDBJ whole genome shotgun (WGS) entry which is preliminary data.</text>
</comment>
<dbReference type="PANTHER" id="PTHR16943">
    <property type="entry name" value="2-METHYLCITRATE DEHYDRATASE-RELATED"/>
    <property type="match status" value="1"/>
</dbReference>
<evidence type="ECO:0000256" key="1">
    <source>
        <dbReference type="ARBA" id="ARBA00006174"/>
    </source>
</evidence>
<reference evidence="5 6" key="1">
    <citation type="submission" date="2015-11" db="EMBL/GenBank/DDBJ databases">
        <title>Expanding the genomic diversity of Burkholderia species for the development of highly accurate diagnostics.</title>
        <authorList>
            <person name="Sahl J."/>
            <person name="Keim P."/>
            <person name="Wagner D."/>
        </authorList>
    </citation>
    <scope>NUCLEOTIDE SEQUENCE [LARGE SCALE GENOMIC DNA]</scope>
    <source>
        <strain evidence="5 6">MSMB1960WGS</strain>
    </source>
</reference>
<dbReference type="Pfam" id="PF19305">
    <property type="entry name" value="MmgE_PrpD_C"/>
    <property type="match status" value="1"/>
</dbReference>
<evidence type="ECO:0000259" key="4">
    <source>
        <dbReference type="Pfam" id="PF19305"/>
    </source>
</evidence>
<dbReference type="InterPro" id="IPR042188">
    <property type="entry name" value="MmgE/PrpD_sf_2"/>
</dbReference>
<dbReference type="Pfam" id="PF03972">
    <property type="entry name" value="MmgE_PrpD_N"/>
    <property type="match status" value="1"/>
</dbReference>
<proteinExistence type="inferred from homology"/>
<dbReference type="Gene3D" id="3.30.1330.120">
    <property type="entry name" value="2-methylcitrate dehydratase PrpD"/>
    <property type="match status" value="1"/>
</dbReference>
<sequence length="510" mass="51955">MSTPDTISAPSAARAERPAAARPGAGDAALPPDGIVAALGRFAAAARADGLSRTLRAEAAARVLDVVGNSLIAHGEPVAQSVLQVARRWAGSGRASVIGAPDRLPAASAALVNGTLAHAMDFDDSHMLSVLHPSASVIPAALAAAQASGASGAALLDAITVGTEICIRLGVAAYNARLGNSVFFERGQHATSICGTLGAAAAAAMLFGHDAAQIAAALGIAASMGAGLLEANRTGGSVKRIHCGWAAHAGVSAAELAGAGVTAPPTALEGRFGFFHAWCGDLADAGAVLRDLGDEWETSRIIFKPYPCNHFTHPGIDAALQLKADGVTADDVVWAELRVATSTLRTIGEPAELKANPPNGYAAAFSGPYTVAAALLGGGGLGVWFDDFDDARAQEPARRALAAKVRCVADPWCDARFPNFLPAVLRVKLRDGEEREVRIESSKGTNARPLTEQELTAKFVLAASSAIGMTRALALRDAVRELVDDAPLDALAALTSGVRPHAGQPGGLAS</sequence>
<feature type="domain" description="MmgE/PrpD N-terminal" evidence="3">
    <location>
        <begin position="38"/>
        <end position="280"/>
    </location>
</feature>
<organism evidence="5">
    <name type="scientific">Burkholderia stagnalis</name>
    <dbReference type="NCBI Taxonomy" id="1503054"/>
    <lineage>
        <taxon>Bacteria</taxon>
        <taxon>Pseudomonadati</taxon>
        <taxon>Pseudomonadota</taxon>
        <taxon>Betaproteobacteria</taxon>
        <taxon>Burkholderiales</taxon>
        <taxon>Burkholderiaceae</taxon>
        <taxon>Burkholderia</taxon>
        <taxon>Burkholderia cepacia complex</taxon>
    </lineage>
</organism>
<comment type="similarity">
    <text evidence="1">Belongs to the PrpD family.</text>
</comment>
<dbReference type="RefSeq" id="WP_060149398.1">
    <property type="nucleotide sequence ID" value="NZ_LPGD01000050.1"/>
</dbReference>
<feature type="region of interest" description="Disordered" evidence="2">
    <location>
        <begin position="1"/>
        <end position="27"/>
    </location>
</feature>
<evidence type="ECO:0000259" key="3">
    <source>
        <dbReference type="Pfam" id="PF03972"/>
    </source>
</evidence>
<dbReference type="Gene3D" id="1.10.4100.10">
    <property type="entry name" value="2-methylcitrate dehydratase PrpD"/>
    <property type="match status" value="1"/>
</dbReference>
<dbReference type="InterPro" id="IPR036148">
    <property type="entry name" value="MmgE/PrpD_sf"/>
</dbReference>
<evidence type="ECO:0000313" key="5">
    <source>
        <dbReference type="EMBL" id="KWA67896.1"/>
    </source>
</evidence>
<dbReference type="InterPro" id="IPR045336">
    <property type="entry name" value="MmgE_PrpD_N"/>
</dbReference>
<dbReference type="InterPro" id="IPR005656">
    <property type="entry name" value="MmgE_PrpD"/>
</dbReference>